<sequence length="166" mass="17509">MLSRNSGSAAFAAAPAPGAQPIAGGNGLYLMPGQFAINIWGCYVMDVDRQTLCAYEYVPGRKQLLLVASRFIGHDRQLLEYNTSPSPEEVKRLVNLQNAPIRGQPGENGGGPIVPRADEPRTGTPGAPGTQQGAPAGPTGERPLDRPPQPGDKDFVPKPSDINPQG</sequence>
<reference evidence="2 3" key="1">
    <citation type="submission" date="2020-10" db="EMBL/GenBank/DDBJ databases">
        <title>Wide distribution of Phycisphaera-like planctomycetes from WD2101 soil group in peatlands and genome analysis of the first cultivated representative.</title>
        <authorList>
            <person name="Dedysh S.N."/>
            <person name="Beletsky A.V."/>
            <person name="Ivanova A."/>
            <person name="Kulichevskaya I.S."/>
            <person name="Suzina N.E."/>
            <person name="Philippov D.A."/>
            <person name="Rakitin A.L."/>
            <person name="Mardanov A.V."/>
            <person name="Ravin N.V."/>
        </authorList>
    </citation>
    <scope>NUCLEOTIDE SEQUENCE [LARGE SCALE GENOMIC DNA]</scope>
    <source>
        <strain evidence="2 3">M1803</strain>
    </source>
</reference>
<organism evidence="2 3">
    <name type="scientific">Humisphaera borealis</name>
    <dbReference type="NCBI Taxonomy" id="2807512"/>
    <lineage>
        <taxon>Bacteria</taxon>
        <taxon>Pseudomonadati</taxon>
        <taxon>Planctomycetota</taxon>
        <taxon>Phycisphaerae</taxon>
        <taxon>Tepidisphaerales</taxon>
        <taxon>Tepidisphaeraceae</taxon>
        <taxon>Humisphaera</taxon>
    </lineage>
</organism>
<dbReference type="RefSeq" id="WP_206290317.1">
    <property type="nucleotide sequence ID" value="NZ_CP063458.1"/>
</dbReference>
<feature type="compositionally biased region" description="Low complexity" evidence="1">
    <location>
        <begin position="122"/>
        <end position="140"/>
    </location>
</feature>
<proteinExistence type="predicted"/>
<dbReference type="Proteomes" id="UP000593765">
    <property type="component" value="Chromosome"/>
</dbReference>
<protein>
    <submittedName>
        <fullName evidence="2">Uncharacterized protein</fullName>
    </submittedName>
</protein>
<feature type="region of interest" description="Disordered" evidence="1">
    <location>
        <begin position="94"/>
        <end position="166"/>
    </location>
</feature>
<evidence type="ECO:0000313" key="2">
    <source>
        <dbReference type="EMBL" id="QOV87417.1"/>
    </source>
</evidence>
<dbReference type="KEGG" id="hbs:IPV69_14065"/>
<gene>
    <name evidence="2" type="ORF">IPV69_14065</name>
</gene>
<keyword evidence="3" id="KW-1185">Reference proteome</keyword>
<accession>A0A7M2WPF9</accession>
<evidence type="ECO:0000313" key="3">
    <source>
        <dbReference type="Proteomes" id="UP000593765"/>
    </source>
</evidence>
<evidence type="ECO:0000256" key="1">
    <source>
        <dbReference type="SAM" id="MobiDB-lite"/>
    </source>
</evidence>
<name>A0A7M2WPF9_9BACT</name>
<dbReference type="AlphaFoldDB" id="A0A7M2WPF9"/>
<dbReference type="EMBL" id="CP063458">
    <property type="protein sequence ID" value="QOV87417.1"/>
    <property type="molecule type" value="Genomic_DNA"/>
</dbReference>